<organism evidence="10 11">
    <name type="scientific">Kribbella aluminosa</name>
    <dbReference type="NCBI Taxonomy" id="416017"/>
    <lineage>
        <taxon>Bacteria</taxon>
        <taxon>Bacillati</taxon>
        <taxon>Actinomycetota</taxon>
        <taxon>Actinomycetes</taxon>
        <taxon>Propionibacteriales</taxon>
        <taxon>Kribbellaceae</taxon>
        <taxon>Kribbella</taxon>
    </lineage>
</organism>
<evidence type="ECO:0000256" key="2">
    <source>
        <dbReference type="ARBA" id="ARBA00022448"/>
    </source>
</evidence>
<feature type="compositionally biased region" description="Polar residues" evidence="8">
    <location>
        <begin position="75"/>
        <end position="87"/>
    </location>
</feature>
<evidence type="ECO:0000256" key="7">
    <source>
        <dbReference type="ARBA" id="ARBA00023136"/>
    </source>
</evidence>
<reference evidence="10 11" key="1">
    <citation type="submission" date="2021-03" db="EMBL/GenBank/DDBJ databases">
        <title>Sequencing the genomes of 1000 actinobacteria strains.</title>
        <authorList>
            <person name="Klenk H.-P."/>
        </authorList>
    </citation>
    <scope>NUCLEOTIDE SEQUENCE [LARGE SCALE GENOMIC DNA]</scope>
    <source>
        <strain evidence="10 11">DSM 18824</strain>
    </source>
</reference>
<keyword evidence="3 9" id="KW-0812">Transmembrane</keyword>
<dbReference type="RefSeq" id="WP_209694691.1">
    <property type="nucleotide sequence ID" value="NZ_BAAAVU010000002.1"/>
</dbReference>
<keyword evidence="5 9" id="KW-1133">Transmembrane helix</keyword>
<feature type="compositionally biased region" description="Low complexity" evidence="8">
    <location>
        <begin position="59"/>
        <end position="69"/>
    </location>
</feature>
<evidence type="ECO:0000313" key="11">
    <source>
        <dbReference type="Proteomes" id="UP000755585"/>
    </source>
</evidence>
<dbReference type="Gene3D" id="1.20.5.3310">
    <property type="match status" value="1"/>
</dbReference>
<evidence type="ECO:0000256" key="3">
    <source>
        <dbReference type="ARBA" id="ARBA00022692"/>
    </source>
</evidence>
<feature type="transmembrane region" description="Helical" evidence="9">
    <location>
        <begin position="13"/>
        <end position="33"/>
    </location>
</feature>
<evidence type="ECO:0000256" key="5">
    <source>
        <dbReference type="ARBA" id="ARBA00022989"/>
    </source>
</evidence>
<feature type="region of interest" description="Disordered" evidence="8">
    <location>
        <begin position="38"/>
        <end position="87"/>
    </location>
</feature>
<evidence type="ECO:0000256" key="6">
    <source>
        <dbReference type="ARBA" id="ARBA00023010"/>
    </source>
</evidence>
<evidence type="ECO:0000256" key="8">
    <source>
        <dbReference type="SAM" id="MobiDB-lite"/>
    </source>
</evidence>
<protein>
    <submittedName>
        <fullName evidence="10">Sec-independent protein translocase protein TatA</fullName>
    </submittedName>
</protein>
<comment type="caution">
    <text evidence="10">The sequence shown here is derived from an EMBL/GenBank/DDBJ whole genome shotgun (WGS) entry which is preliminary data.</text>
</comment>
<accession>A0ABS4UJK9</accession>
<dbReference type="PANTHER" id="PTHR42982:SF8">
    <property type="entry name" value="SEC-INDEPENDENT PROTEIN TRANSLOCASE PROTEIN TATA"/>
    <property type="match status" value="1"/>
</dbReference>
<evidence type="ECO:0000256" key="1">
    <source>
        <dbReference type="ARBA" id="ARBA00004167"/>
    </source>
</evidence>
<proteinExistence type="predicted"/>
<dbReference type="InterPro" id="IPR003369">
    <property type="entry name" value="TatA/B/E"/>
</dbReference>
<evidence type="ECO:0000313" key="10">
    <source>
        <dbReference type="EMBL" id="MBP2351847.1"/>
    </source>
</evidence>
<keyword evidence="2" id="KW-0813">Transport</keyword>
<dbReference type="PANTHER" id="PTHR42982">
    <property type="entry name" value="SEC-INDEPENDENT PROTEIN TRANSLOCASE PROTEIN TATA"/>
    <property type="match status" value="1"/>
</dbReference>
<keyword evidence="11" id="KW-1185">Reference proteome</keyword>
<dbReference type="Pfam" id="PF02416">
    <property type="entry name" value="TatA_B_E"/>
    <property type="match status" value="1"/>
</dbReference>
<evidence type="ECO:0000256" key="9">
    <source>
        <dbReference type="SAM" id="Phobius"/>
    </source>
</evidence>
<name>A0ABS4UJK9_9ACTN</name>
<keyword evidence="4" id="KW-0653">Protein transport</keyword>
<dbReference type="EMBL" id="JAGINT010000001">
    <property type="protein sequence ID" value="MBP2351847.1"/>
    <property type="molecule type" value="Genomic_DNA"/>
</dbReference>
<evidence type="ECO:0000256" key="4">
    <source>
        <dbReference type="ARBA" id="ARBA00022927"/>
    </source>
</evidence>
<keyword evidence="7 9" id="KW-0472">Membrane</keyword>
<feature type="compositionally biased region" description="Basic and acidic residues" evidence="8">
    <location>
        <begin position="41"/>
        <end position="58"/>
    </location>
</feature>
<gene>
    <name evidence="10" type="ORF">JOF29_002930</name>
</gene>
<keyword evidence="6" id="KW-0811">Translocation</keyword>
<sequence>MISQLEMPRGEEWIVILVVVILLFGPTKLPGLVRQLGKAKKVWDQELSPSRDRHKTLDTPDQTTSQTTPAPGQNADAQPSTPTQPGQ</sequence>
<comment type="subcellular location">
    <subcellularLocation>
        <location evidence="1">Membrane</location>
        <topology evidence="1">Single-pass membrane protein</topology>
    </subcellularLocation>
</comment>
<dbReference type="Proteomes" id="UP000755585">
    <property type="component" value="Unassembled WGS sequence"/>
</dbReference>